<evidence type="ECO:0000256" key="1">
    <source>
        <dbReference type="ARBA" id="ARBA00022723"/>
    </source>
</evidence>
<dbReference type="PANTHER" id="PTHR31668:SF26">
    <property type="entry name" value="GLUCOSE TRANSPORT TRANSCRIPTION REGULATOR RGT1-RELATED"/>
    <property type="match status" value="1"/>
</dbReference>
<feature type="region of interest" description="Disordered" evidence="7">
    <location>
        <begin position="105"/>
        <end position="141"/>
    </location>
</feature>
<evidence type="ECO:0000259" key="8">
    <source>
        <dbReference type="PROSITE" id="PS50048"/>
    </source>
</evidence>
<evidence type="ECO:0000256" key="2">
    <source>
        <dbReference type="ARBA" id="ARBA00022833"/>
    </source>
</evidence>
<keyword evidence="5" id="KW-0804">Transcription</keyword>
<dbReference type="GO" id="GO:0003677">
    <property type="term" value="F:DNA binding"/>
    <property type="evidence" value="ECO:0007669"/>
    <property type="project" value="UniProtKB-KW"/>
</dbReference>
<keyword evidence="2" id="KW-0862">Zinc</keyword>
<feature type="compositionally biased region" description="Polar residues" evidence="7">
    <location>
        <begin position="319"/>
        <end position="330"/>
    </location>
</feature>
<evidence type="ECO:0000313" key="9">
    <source>
        <dbReference type="EMBL" id="GCE99299.1"/>
    </source>
</evidence>
<keyword evidence="1" id="KW-0479">Metal-binding</keyword>
<dbReference type="OrthoDB" id="5426978at2759"/>
<evidence type="ECO:0000256" key="6">
    <source>
        <dbReference type="ARBA" id="ARBA00023242"/>
    </source>
</evidence>
<evidence type="ECO:0000313" key="10">
    <source>
        <dbReference type="Proteomes" id="UP000301737"/>
    </source>
</evidence>
<evidence type="ECO:0000256" key="7">
    <source>
        <dbReference type="SAM" id="MobiDB-lite"/>
    </source>
</evidence>
<dbReference type="AlphaFoldDB" id="A0A4C2E908"/>
<dbReference type="SMART" id="SM00066">
    <property type="entry name" value="GAL4"/>
    <property type="match status" value="1"/>
</dbReference>
<dbReference type="EMBL" id="BIMX01000009">
    <property type="protein sequence ID" value="GCE99299.1"/>
    <property type="molecule type" value="Genomic_DNA"/>
</dbReference>
<reference evidence="9 10" key="1">
    <citation type="submission" date="2019-01" db="EMBL/GenBank/DDBJ databases">
        <title>Draft Genome Sequencing of Zygosaccharomyces mellis Ca-7.</title>
        <authorList>
            <person name="Shiwa Y."/>
            <person name="Kanesaki Y."/>
            <person name="Ishige T."/>
            <person name="Mura K."/>
            <person name="Hori T."/>
            <person name="Tamura T."/>
        </authorList>
    </citation>
    <scope>NUCLEOTIDE SEQUENCE [LARGE SCALE GENOMIC DNA]</scope>
    <source>
        <strain evidence="9 10">Ca-7</strain>
    </source>
</reference>
<feature type="compositionally biased region" description="Polar residues" evidence="7">
    <location>
        <begin position="115"/>
        <end position="141"/>
    </location>
</feature>
<dbReference type="InterPro" id="IPR036864">
    <property type="entry name" value="Zn2-C6_fun-type_DNA-bd_sf"/>
</dbReference>
<feature type="compositionally biased region" description="Low complexity" evidence="7">
    <location>
        <begin position="890"/>
        <end position="901"/>
    </location>
</feature>
<feature type="compositionally biased region" description="Basic and acidic residues" evidence="7">
    <location>
        <begin position="861"/>
        <end position="879"/>
    </location>
</feature>
<dbReference type="InterPro" id="IPR050797">
    <property type="entry name" value="Carb_Metab_Trans_Reg"/>
</dbReference>
<feature type="region of interest" description="Disordered" evidence="7">
    <location>
        <begin position="1"/>
        <end position="67"/>
    </location>
</feature>
<sequence>MTPMSETSVPEDTRDATVKNRSDSSEFLGGNSSVHASEVESQGSQSVGGGNTSSSKRRTKASRACDQCRKRKIRCDYDDDRGVCTSCSKNSESCTFERVQLKRGPTKGAVRGHSVSRSASGENNTTTFVTGNGEFSSPSSRRASVLLPPLAQYLPQPAPANLNVTQQQQQQFWKVPYRDFQGQRRGSIDSLSSDMSVRSINTPQDHLFYTSSSSGHQPLQSPMTLGPNNASMENSYWPFRSNGPEELDELRGKSGSYPSSFKSASQPPPPPLQQHHHQQQYSYPKFNNSFGQYFTSGFPSRHGSVASEGMSPSATVSFQSVPMNQSNSGSFPKPNKPYQQQQQQEPIQWSRFQSKNLPPPQVQVQAADKGDALGDSPQYATKKRRTVVAASEENRDETGEYPLARFPKSGKESLVGSNIVSPAGFVYGQIPEVQLIDIYYEFIHMAFPIIPLNKETITNEILLVNTQPISRIHEINNYVILWFRNSLELLIRIALKRKSGNFYDGLRHSKEGELNSEVGANSSGGSNGSRGEGLGIQGFFVTALNECLQKIVDIHPSFRENKDAISPKIKLIYLCTFILLNYILAVVGYDNSFVLGMSTTIFKDFKVYELLLYDDDDDDQDGDGNDYSMENNNATNVNADADDNDDEDSNKNNSDNNCNDTRFYDENSRIEMDQAGYSVTFKRLYVLLIIFDSLQCCSYGGPKLLNIPLEGASERFFQTKPGGNSKWTVDQSPTRMRFILQSVKFGELLTEITMNRRSICDISHTQLNWELPPYFLNSIADEDGETSSLAQLFSTFILLRKEFVDCLLNLQDLETGELPTVDMELSGELIRLLCKLTAIILQTLTLMMRINPKNHIDFNYRPMRPTERDDGGNLTKKDFPTATAMETPESTTGVSGNSTNTAKKSGNEFYQELLGLQHNTETSLTNFLRGSISPYCITMLREIRNVMELIKKMPASLIGVVMSCAGLHHNATNNNSNNKNPLAVSSQSQELVVKLSNCMNDMMQITSLLNMINPVSLFDEDSDAASATATITTETISKKLTSNHSIMQKLYYSRAAKRNKNYPHPLSTPSSTSPSPPQLQETITTLKSFILIGWKLLDDLELGWS</sequence>
<dbReference type="PROSITE" id="PS50048">
    <property type="entry name" value="ZN2_CY6_FUNGAL_2"/>
    <property type="match status" value="1"/>
</dbReference>
<evidence type="ECO:0000256" key="5">
    <source>
        <dbReference type="ARBA" id="ARBA00023163"/>
    </source>
</evidence>
<feature type="domain" description="Zn(2)-C6 fungal-type" evidence="8">
    <location>
        <begin position="64"/>
        <end position="96"/>
    </location>
</feature>
<feature type="compositionally biased region" description="Polar residues" evidence="7">
    <location>
        <begin position="256"/>
        <end position="265"/>
    </location>
</feature>
<keyword evidence="3" id="KW-0805">Transcription regulation</keyword>
<dbReference type="GO" id="GO:0000981">
    <property type="term" value="F:DNA-binding transcription factor activity, RNA polymerase II-specific"/>
    <property type="evidence" value="ECO:0007669"/>
    <property type="project" value="InterPro"/>
</dbReference>
<feature type="compositionally biased region" description="Low complexity" evidence="7">
    <location>
        <begin position="651"/>
        <end position="660"/>
    </location>
</feature>
<proteinExistence type="predicted"/>
<accession>A0A4C2E908</accession>
<comment type="caution">
    <text evidence="9">The sequence shown here is derived from an EMBL/GenBank/DDBJ whole genome shotgun (WGS) entry which is preliminary data.</text>
</comment>
<dbReference type="Pfam" id="PF00172">
    <property type="entry name" value="Zn_clus"/>
    <property type="match status" value="1"/>
</dbReference>
<gene>
    <name evidence="9" type="primary">RGT1</name>
    <name evidence="9" type="ORF">ZYGM_002560</name>
</gene>
<dbReference type="Gene3D" id="4.10.240.10">
    <property type="entry name" value="Zn(2)-C6 fungal-type DNA-binding domain"/>
    <property type="match status" value="1"/>
</dbReference>
<evidence type="ECO:0000256" key="3">
    <source>
        <dbReference type="ARBA" id="ARBA00023015"/>
    </source>
</evidence>
<dbReference type="Proteomes" id="UP000301737">
    <property type="component" value="Unassembled WGS sequence"/>
</dbReference>
<keyword evidence="4" id="KW-0238">DNA-binding</keyword>
<organism evidence="9 10">
    <name type="scientific">Zygosaccharomyces mellis</name>
    <dbReference type="NCBI Taxonomy" id="42258"/>
    <lineage>
        <taxon>Eukaryota</taxon>
        <taxon>Fungi</taxon>
        <taxon>Dikarya</taxon>
        <taxon>Ascomycota</taxon>
        <taxon>Saccharomycotina</taxon>
        <taxon>Saccharomycetes</taxon>
        <taxon>Saccharomycetales</taxon>
        <taxon>Saccharomycetaceae</taxon>
        <taxon>Zygosaccharomyces</taxon>
    </lineage>
</organism>
<protein>
    <submittedName>
        <fullName evidence="9">Transcriptional activator</fullName>
    </submittedName>
</protein>
<dbReference type="InterPro" id="IPR001138">
    <property type="entry name" value="Zn2Cys6_DnaBD"/>
</dbReference>
<feature type="region of interest" description="Disordered" evidence="7">
    <location>
        <begin position="211"/>
        <end position="286"/>
    </location>
</feature>
<dbReference type="PANTHER" id="PTHR31668">
    <property type="entry name" value="GLUCOSE TRANSPORT TRANSCRIPTION REGULATOR RGT1-RELATED-RELATED"/>
    <property type="match status" value="1"/>
</dbReference>
<evidence type="ECO:0000256" key="4">
    <source>
        <dbReference type="ARBA" id="ARBA00023125"/>
    </source>
</evidence>
<keyword evidence="6" id="KW-0539">Nucleus</keyword>
<feature type="compositionally biased region" description="Basic and acidic residues" evidence="7">
    <location>
        <begin position="11"/>
        <end position="24"/>
    </location>
</feature>
<dbReference type="PROSITE" id="PS00463">
    <property type="entry name" value="ZN2_CY6_FUNGAL_1"/>
    <property type="match status" value="1"/>
</dbReference>
<keyword evidence="10" id="KW-1185">Reference proteome</keyword>
<feature type="region of interest" description="Disordered" evidence="7">
    <location>
        <begin position="621"/>
        <end position="660"/>
    </location>
</feature>
<dbReference type="CDD" id="cd00067">
    <property type="entry name" value="GAL4"/>
    <property type="match status" value="1"/>
</dbReference>
<dbReference type="GO" id="GO:0008270">
    <property type="term" value="F:zinc ion binding"/>
    <property type="evidence" value="ECO:0007669"/>
    <property type="project" value="InterPro"/>
</dbReference>
<feature type="compositionally biased region" description="Polar residues" evidence="7">
    <location>
        <begin position="1"/>
        <end position="10"/>
    </location>
</feature>
<feature type="region of interest" description="Disordered" evidence="7">
    <location>
        <begin position="319"/>
        <end position="346"/>
    </location>
</feature>
<name>A0A4C2E908_9SACH</name>
<feature type="region of interest" description="Disordered" evidence="7">
    <location>
        <begin position="861"/>
        <end position="902"/>
    </location>
</feature>
<dbReference type="SUPFAM" id="SSF57701">
    <property type="entry name" value="Zn2/Cys6 DNA-binding domain"/>
    <property type="match status" value="1"/>
</dbReference>
<feature type="region of interest" description="Disordered" evidence="7">
    <location>
        <begin position="370"/>
        <end position="401"/>
    </location>
</feature>
<feature type="compositionally biased region" description="Polar residues" evidence="7">
    <location>
        <begin position="211"/>
        <end position="234"/>
    </location>
</feature>